<sequence length="83" mass="9176">MTISRIDRFTYSRRREANSARRHISDVAASALNILTAETRRLQPARAGRAGRESSNFDVRQVAAISGDTSSAMDRIVSRRAAV</sequence>
<organism evidence="1 2">
    <name type="scientific">Eumeta variegata</name>
    <name type="common">Bagworm moth</name>
    <name type="synonym">Eumeta japonica</name>
    <dbReference type="NCBI Taxonomy" id="151549"/>
    <lineage>
        <taxon>Eukaryota</taxon>
        <taxon>Metazoa</taxon>
        <taxon>Ecdysozoa</taxon>
        <taxon>Arthropoda</taxon>
        <taxon>Hexapoda</taxon>
        <taxon>Insecta</taxon>
        <taxon>Pterygota</taxon>
        <taxon>Neoptera</taxon>
        <taxon>Endopterygota</taxon>
        <taxon>Lepidoptera</taxon>
        <taxon>Glossata</taxon>
        <taxon>Ditrysia</taxon>
        <taxon>Tineoidea</taxon>
        <taxon>Psychidae</taxon>
        <taxon>Oiketicinae</taxon>
        <taxon>Eumeta</taxon>
    </lineage>
</organism>
<dbReference type="AlphaFoldDB" id="A0A4C1YYH6"/>
<evidence type="ECO:0000313" key="1">
    <source>
        <dbReference type="EMBL" id="GBP79659.1"/>
    </source>
</evidence>
<dbReference type="Proteomes" id="UP000299102">
    <property type="component" value="Unassembled WGS sequence"/>
</dbReference>
<evidence type="ECO:0000313" key="2">
    <source>
        <dbReference type="Proteomes" id="UP000299102"/>
    </source>
</evidence>
<gene>
    <name evidence="1" type="ORF">EVAR_45768_1</name>
</gene>
<proteinExistence type="predicted"/>
<protein>
    <submittedName>
        <fullName evidence="1">Uncharacterized protein</fullName>
    </submittedName>
</protein>
<dbReference type="EMBL" id="BGZK01001423">
    <property type="protein sequence ID" value="GBP79659.1"/>
    <property type="molecule type" value="Genomic_DNA"/>
</dbReference>
<accession>A0A4C1YYH6</accession>
<comment type="caution">
    <text evidence="1">The sequence shown here is derived from an EMBL/GenBank/DDBJ whole genome shotgun (WGS) entry which is preliminary data.</text>
</comment>
<keyword evidence="2" id="KW-1185">Reference proteome</keyword>
<name>A0A4C1YYH6_EUMVA</name>
<reference evidence="1 2" key="1">
    <citation type="journal article" date="2019" name="Commun. Biol.">
        <title>The bagworm genome reveals a unique fibroin gene that provides high tensile strength.</title>
        <authorList>
            <person name="Kono N."/>
            <person name="Nakamura H."/>
            <person name="Ohtoshi R."/>
            <person name="Tomita M."/>
            <person name="Numata K."/>
            <person name="Arakawa K."/>
        </authorList>
    </citation>
    <scope>NUCLEOTIDE SEQUENCE [LARGE SCALE GENOMIC DNA]</scope>
</reference>